<dbReference type="PATRIC" id="fig|1359157.3.peg.1172"/>
<sequence length="40" mass="4197">MLCVVCCSSMFLYDAPRGSCVQAVLQSGFAVLLQVCAAVL</sequence>
<dbReference type="AlphaFoldDB" id="A0A0F3PTS8"/>
<evidence type="ECO:0000313" key="2">
    <source>
        <dbReference type="Proteomes" id="UP000033722"/>
    </source>
</evidence>
<reference evidence="1 2" key="1">
    <citation type="submission" date="2015-01" db="EMBL/GenBank/DDBJ databases">
        <title>Genome Sequencing of Rickettsiales.</title>
        <authorList>
            <person name="Daugherty S.C."/>
            <person name="Su Q."/>
            <person name="Abolude K."/>
            <person name="Beier-Sexton M."/>
            <person name="Carlyon J.A."/>
            <person name="Carter R."/>
            <person name="Day N.P."/>
            <person name="Dumler S.J."/>
            <person name="Dyachenko V."/>
            <person name="Godinez A."/>
            <person name="Kurtti T.J."/>
            <person name="Lichay M."/>
            <person name="Mullins K.E."/>
            <person name="Ott S."/>
            <person name="Pappas-Brown V."/>
            <person name="Paris D.H."/>
            <person name="Patel P."/>
            <person name="Richards A.L."/>
            <person name="Sadzewicz L."/>
            <person name="Sears K."/>
            <person name="Seidman D."/>
            <person name="Sengamalay N."/>
            <person name="Stenos J."/>
            <person name="Tallon L.J."/>
            <person name="Vincent G."/>
            <person name="Fraser C.M."/>
            <person name="Munderloh U."/>
            <person name="Dunning-Hotopp J.C."/>
        </authorList>
    </citation>
    <scope>NUCLEOTIDE SEQUENCE [LARGE SCALE GENOMIC DNA]</scope>
    <source>
        <strain evidence="1 2">CRT53-1</strain>
    </source>
</reference>
<gene>
    <name evidence="1" type="ORF">APHCRT_1314</name>
</gene>
<dbReference type="Proteomes" id="UP000033722">
    <property type="component" value="Unassembled WGS sequence"/>
</dbReference>
<organism evidence="1 2">
    <name type="scientific">Anaplasma phagocytophilum str. CRT53-1</name>
    <dbReference type="NCBI Taxonomy" id="1359157"/>
    <lineage>
        <taxon>Bacteria</taxon>
        <taxon>Pseudomonadati</taxon>
        <taxon>Pseudomonadota</taxon>
        <taxon>Alphaproteobacteria</taxon>
        <taxon>Rickettsiales</taxon>
        <taxon>Anaplasmataceae</taxon>
        <taxon>Anaplasma</taxon>
        <taxon>phagocytophilum group</taxon>
    </lineage>
</organism>
<accession>A0A0F3PTS8</accession>
<dbReference type="EMBL" id="LAOD01000028">
    <property type="protein sequence ID" value="KJV83730.1"/>
    <property type="molecule type" value="Genomic_DNA"/>
</dbReference>
<proteinExistence type="predicted"/>
<comment type="caution">
    <text evidence="1">The sequence shown here is derived from an EMBL/GenBank/DDBJ whole genome shotgun (WGS) entry which is preliminary data.</text>
</comment>
<protein>
    <submittedName>
        <fullName evidence="1">Uncharacterized protein</fullName>
    </submittedName>
</protein>
<evidence type="ECO:0000313" key="1">
    <source>
        <dbReference type="EMBL" id="KJV83730.1"/>
    </source>
</evidence>
<name>A0A0F3PTS8_ANAPH</name>